<sequence>MKLSGKHNIGNPYIMFNIVGDGNCDNKTTTPSLASTLVDVKFGNTLSITRLSSNIAA</sequence>
<proteinExistence type="predicted"/>
<reference evidence="2" key="1">
    <citation type="submission" date="2018-03" db="EMBL/GenBank/DDBJ databases">
        <authorList>
            <person name="Batty M. E."/>
            <person name="Batty M E."/>
        </authorList>
    </citation>
    <scope>NUCLEOTIDE SEQUENCE [LARGE SCALE GENOMIC DNA]</scope>
</reference>
<dbReference type="RefSeq" id="WP_371219812.1">
    <property type="nucleotide sequence ID" value="NZ_CP166958.1"/>
</dbReference>
<name>A0A2U3QZ15_ORITS</name>
<organism evidence="1 2">
    <name type="scientific">Orientia tsutsugamushi</name>
    <name type="common">Rickettsia tsutsugamushi</name>
    <dbReference type="NCBI Taxonomy" id="784"/>
    <lineage>
        <taxon>Bacteria</taxon>
        <taxon>Pseudomonadati</taxon>
        <taxon>Pseudomonadota</taxon>
        <taxon>Alphaproteobacteria</taxon>
        <taxon>Rickettsiales</taxon>
        <taxon>Rickettsiaceae</taxon>
        <taxon>Rickettsieae</taxon>
        <taxon>Orientia</taxon>
    </lineage>
</organism>
<dbReference type="Proteomes" id="UP000244943">
    <property type="component" value="Chromosome I"/>
</dbReference>
<evidence type="ECO:0000313" key="1">
    <source>
        <dbReference type="EMBL" id="SPR06224.1"/>
    </source>
</evidence>
<evidence type="ECO:0000313" key="2">
    <source>
        <dbReference type="Proteomes" id="UP000244943"/>
    </source>
</evidence>
<protein>
    <submittedName>
        <fullName evidence="1">Uncharacterized protein</fullName>
    </submittedName>
</protein>
<accession>A0A2U3QZ15</accession>
<gene>
    <name evidence="1" type="ORF">UT76HP_00869</name>
</gene>
<dbReference type="AlphaFoldDB" id="A0A2U3QZ15"/>
<dbReference type="EMBL" id="LS398552">
    <property type="protein sequence ID" value="SPR06224.1"/>
    <property type="molecule type" value="Genomic_DNA"/>
</dbReference>